<dbReference type="EMBL" id="RKHQ01000002">
    <property type="protein sequence ID" value="ROR93809.1"/>
    <property type="molecule type" value="Genomic_DNA"/>
</dbReference>
<comment type="caution">
    <text evidence="5">The sequence shown here is derived from an EMBL/GenBank/DDBJ whole genome shotgun (WGS) entry which is preliminary data.</text>
</comment>
<evidence type="ECO:0000256" key="2">
    <source>
        <dbReference type="ARBA" id="ARBA00022603"/>
    </source>
</evidence>
<dbReference type="CDD" id="cd18095">
    <property type="entry name" value="SpoU-like_rRNA-MTase"/>
    <property type="match status" value="1"/>
</dbReference>
<evidence type="ECO:0000313" key="5">
    <source>
        <dbReference type="EMBL" id="ROR93809.1"/>
    </source>
</evidence>
<dbReference type="OrthoDB" id="9794400at2"/>
<dbReference type="Gene3D" id="3.40.1280.10">
    <property type="match status" value="1"/>
</dbReference>
<keyword evidence="6" id="KW-1185">Reference proteome</keyword>
<dbReference type="Pfam" id="PF22435">
    <property type="entry name" value="MRM3-like_sub_bind"/>
    <property type="match status" value="1"/>
</dbReference>
<keyword evidence="3 5" id="KW-0808">Transferase</keyword>
<dbReference type="Gene3D" id="3.30.1330.30">
    <property type="match status" value="1"/>
</dbReference>
<evidence type="ECO:0000256" key="3">
    <source>
        <dbReference type="ARBA" id="ARBA00022679"/>
    </source>
</evidence>
<dbReference type="GO" id="GO:0008173">
    <property type="term" value="F:RNA methyltransferase activity"/>
    <property type="evidence" value="ECO:0007669"/>
    <property type="project" value="InterPro"/>
</dbReference>
<organism evidence="5 6">
    <name type="scientific">Salana multivorans</name>
    <dbReference type="NCBI Taxonomy" id="120377"/>
    <lineage>
        <taxon>Bacteria</taxon>
        <taxon>Bacillati</taxon>
        <taxon>Actinomycetota</taxon>
        <taxon>Actinomycetes</taxon>
        <taxon>Micrococcales</taxon>
        <taxon>Beutenbergiaceae</taxon>
        <taxon>Salana</taxon>
    </lineage>
</organism>
<sequence>MTSPLTNPRAERVRAVGQLAQRAARDRSGRMLVEGPQAVREAVRFAAARVRDLYVGSDALTRWREIIDEALAADLYVHPCDPEVLVRMSGDAQGILAVVDRAEATLADVLAAGTDGGGRDAEPADGPRLVVVCEALADPGNAGTIIRAADAAGADGVVLTAGSVDVTSPKVVRSSAGSVFHLPVVRGPGLAETVDALRGAGLTILAADGDGAVDVETTDLLSRPTAWVMGNEAHGISDDARGMADAVVSIPLRGHAESLNVAMAATVVLYASSRAHAGR</sequence>
<dbReference type="InterPro" id="IPR001537">
    <property type="entry name" value="SpoU_MeTrfase"/>
</dbReference>
<dbReference type="PANTHER" id="PTHR43191:SF2">
    <property type="entry name" value="RRNA METHYLTRANSFERASE 3, MITOCHONDRIAL"/>
    <property type="match status" value="1"/>
</dbReference>
<dbReference type="InterPro" id="IPR051259">
    <property type="entry name" value="rRNA_Methyltransferase"/>
</dbReference>
<proteinExistence type="inferred from homology"/>
<dbReference type="InterPro" id="IPR053888">
    <property type="entry name" value="MRM3-like_sub_bind"/>
</dbReference>
<dbReference type="InterPro" id="IPR029028">
    <property type="entry name" value="Alpha/beta_knot_MTases"/>
</dbReference>
<dbReference type="Proteomes" id="UP000275356">
    <property type="component" value="Unassembled WGS sequence"/>
</dbReference>
<dbReference type="Pfam" id="PF00588">
    <property type="entry name" value="SpoU_methylase"/>
    <property type="match status" value="1"/>
</dbReference>
<protein>
    <submittedName>
        <fullName evidence="5">TrmH family RNA methyltransferase</fullName>
    </submittedName>
</protein>
<dbReference type="GO" id="GO:0006396">
    <property type="term" value="P:RNA processing"/>
    <property type="evidence" value="ECO:0007669"/>
    <property type="project" value="InterPro"/>
</dbReference>
<dbReference type="PANTHER" id="PTHR43191">
    <property type="entry name" value="RRNA METHYLTRANSFERASE 3"/>
    <property type="match status" value="1"/>
</dbReference>
<dbReference type="GO" id="GO:0032259">
    <property type="term" value="P:methylation"/>
    <property type="evidence" value="ECO:0007669"/>
    <property type="project" value="UniProtKB-KW"/>
</dbReference>
<dbReference type="GO" id="GO:0003723">
    <property type="term" value="F:RNA binding"/>
    <property type="evidence" value="ECO:0007669"/>
    <property type="project" value="InterPro"/>
</dbReference>
<dbReference type="SUPFAM" id="SSF55315">
    <property type="entry name" value="L30e-like"/>
    <property type="match status" value="1"/>
</dbReference>
<reference evidence="5 6" key="1">
    <citation type="submission" date="2018-11" db="EMBL/GenBank/DDBJ databases">
        <title>Sequencing the genomes of 1000 actinobacteria strains.</title>
        <authorList>
            <person name="Klenk H.-P."/>
        </authorList>
    </citation>
    <scope>NUCLEOTIDE SEQUENCE [LARGE SCALE GENOMIC DNA]</scope>
    <source>
        <strain evidence="5 6">DSM 13521</strain>
    </source>
</reference>
<dbReference type="SUPFAM" id="SSF75217">
    <property type="entry name" value="alpha/beta knot"/>
    <property type="match status" value="1"/>
</dbReference>
<dbReference type="InterPro" id="IPR029026">
    <property type="entry name" value="tRNA_m1G_MTases_N"/>
</dbReference>
<accession>A0A3N2D215</accession>
<comment type="similarity">
    <text evidence="1">Belongs to the class IV-like SAM-binding methyltransferase superfamily. RNA methyltransferase TrmH family.</text>
</comment>
<dbReference type="InterPro" id="IPR029064">
    <property type="entry name" value="Ribosomal_eL30-like_sf"/>
</dbReference>
<name>A0A3N2D215_9MICO</name>
<dbReference type="SMART" id="SM00967">
    <property type="entry name" value="SpoU_sub_bind"/>
    <property type="match status" value="1"/>
</dbReference>
<dbReference type="AlphaFoldDB" id="A0A3N2D215"/>
<evidence type="ECO:0000256" key="1">
    <source>
        <dbReference type="ARBA" id="ARBA00007228"/>
    </source>
</evidence>
<dbReference type="GO" id="GO:0005737">
    <property type="term" value="C:cytoplasm"/>
    <property type="evidence" value="ECO:0007669"/>
    <property type="project" value="UniProtKB-ARBA"/>
</dbReference>
<dbReference type="RefSeq" id="WP_123740703.1">
    <property type="nucleotide sequence ID" value="NZ_RKHQ01000002.1"/>
</dbReference>
<feature type="domain" description="RNA 2-O ribose methyltransferase substrate binding" evidence="4">
    <location>
        <begin position="32"/>
        <end position="105"/>
    </location>
</feature>
<evidence type="ECO:0000259" key="4">
    <source>
        <dbReference type="SMART" id="SM00967"/>
    </source>
</evidence>
<dbReference type="InterPro" id="IPR013123">
    <property type="entry name" value="SpoU_subst-bd"/>
</dbReference>
<evidence type="ECO:0000313" key="6">
    <source>
        <dbReference type="Proteomes" id="UP000275356"/>
    </source>
</evidence>
<keyword evidence="2 5" id="KW-0489">Methyltransferase</keyword>
<gene>
    <name evidence="5" type="ORF">EDD28_3237</name>
</gene>